<dbReference type="EMBL" id="CM043799">
    <property type="protein sequence ID" value="KAI4804145.1"/>
    <property type="molecule type" value="Genomic_DNA"/>
</dbReference>
<organism evidence="1 2">
    <name type="scientific">Chaenocephalus aceratus</name>
    <name type="common">Blackfin icefish</name>
    <name type="synonym">Chaenichthys aceratus</name>
    <dbReference type="NCBI Taxonomy" id="36190"/>
    <lineage>
        <taxon>Eukaryota</taxon>
        <taxon>Metazoa</taxon>
        <taxon>Chordata</taxon>
        <taxon>Craniata</taxon>
        <taxon>Vertebrata</taxon>
        <taxon>Euteleostomi</taxon>
        <taxon>Actinopterygii</taxon>
        <taxon>Neopterygii</taxon>
        <taxon>Teleostei</taxon>
        <taxon>Neoteleostei</taxon>
        <taxon>Acanthomorphata</taxon>
        <taxon>Eupercaria</taxon>
        <taxon>Perciformes</taxon>
        <taxon>Notothenioidei</taxon>
        <taxon>Channichthyidae</taxon>
        <taxon>Chaenocephalus</taxon>
    </lineage>
</organism>
<keyword evidence="2" id="KW-1185">Reference proteome</keyword>
<dbReference type="Proteomes" id="UP001057452">
    <property type="component" value="Chromosome 15"/>
</dbReference>
<reference evidence="1" key="1">
    <citation type="submission" date="2022-05" db="EMBL/GenBank/DDBJ databases">
        <title>Chromosome-level genome of Chaenocephalus aceratus.</title>
        <authorList>
            <person name="Park H."/>
        </authorList>
    </citation>
    <scope>NUCLEOTIDE SEQUENCE</scope>
    <source>
        <strain evidence="1">KU_202001</strain>
    </source>
</reference>
<evidence type="ECO:0000313" key="2">
    <source>
        <dbReference type="Proteomes" id="UP001057452"/>
    </source>
</evidence>
<comment type="caution">
    <text evidence="1">The sequence shown here is derived from an EMBL/GenBank/DDBJ whole genome shotgun (WGS) entry which is preliminary data.</text>
</comment>
<accession>A0ACB9VVV9</accession>
<feature type="non-terminal residue" evidence="1">
    <location>
        <position position="65"/>
    </location>
</feature>
<evidence type="ECO:0000313" key="1">
    <source>
        <dbReference type="EMBL" id="KAI4804145.1"/>
    </source>
</evidence>
<gene>
    <name evidence="1" type="ORF">KUCAC02_025782</name>
</gene>
<name>A0ACB9VVV9_CHAAC</name>
<feature type="non-terminal residue" evidence="1">
    <location>
        <position position="1"/>
    </location>
</feature>
<sequence length="65" mass="7310">FRPWLYKRYAPEVCRTAEVASGQFGLTDWDSAAASYQPAITLSAHWSCFIYLPHLTPPCCVACEL</sequence>
<protein>
    <submittedName>
        <fullName evidence="1">Uncharacterized protein</fullName>
    </submittedName>
</protein>
<proteinExistence type="predicted"/>